<reference evidence="2 3" key="1">
    <citation type="journal article" date="2020" name="Phytopathology">
        <title>A high-quality genome resource of Botrytis fragariae, a new and rapidly spreading fungal pathogen causing strawberry gray mold in the U.S.A.</title>
        <authorList>
            <person name="Wu Y."/>
            <person name="Saski C.A."/>
            <person name="Schnabel G."/>
            <person name="Xiao S."/>
            <person name="Hu M."/>
        </authorList>
    </citation>
    <scope>NUCLEOTIDE SEQUENCE [LARGE SCALE GENOMIC DNA]</scope>
    <source>
        <strain evidence="2 3">BVB16</strain>
    </source>
</reference>
<keyword evidence="1" id="KW-1133">Transmembrane helix</keyword>
<protein>
    <submittedName>
        <fullName evidence="2">Uncharacterized protein</fullName>
    </submittedName>
</protein>
<dbReference type="GeneID" id="59256187"/>
<feature type="transmembrane region" description="Helical" evidence="1">
    <location>
        <begin position="410"/>
        <end position="430"/>
    </location>
</feature>
<keyword evidence="1" id="KW-0812">Transmembrane</keyword>
<comment type="caution">
    <text evidence="2">The sequence shown here is derived from an EMBL/GenBank/DDBJ whole genome shotgun (WGS) entry which is preliminary data.</text>
</comment>
<evidence type="ECO:0000313" key="2">
    <source>
        <dbReference type="EMBL" id="KAF5877703.1"/>
    </source>
</evidence>
<dbReference type="AlphaFoldDB" id="A0A8H6B1H3"/>
<proteinExistence type="predicted"/>
<organism evidence="2 3">
    <name type="scientific">Botrytis fragariae</name>
    <dbReference type="NCBI Taxonomy" id="1964551"/>
    <lineage>
        <taxon>Eukaryota</taxon>
        <taxon>Fungi</taxon>
        <taxon>Dikarya</taxon>
        <taxon>Ascomycota</taxon>
        <taxon>Pezizomycotina</taxon>
        <taxon>Leotiomycetes</taxon>
        <taxon>Helotiales</taxon>
        <taxon>Sclerotiniaceae</taxon>
        <taxon>Botrytis</taxon>
    </lineage>
</organism>
<name>A0A8H6B1H3_9HELO</name>
<evidence type="ECO:0000313" key="3">
    <source>
        <dbReference type="Proteomes" id="UP000531561"/>
    </source>
</evidence>
<feature type="transmembrane region" description="Helical" evidence="1">
    <location>
        <begin position="371"/>
        <end position="390"/>
    </location>
</feature>
<keyword evidence="3" id="KW-1185">Reference proteome</keyword>
<dbReference type="EMBL" id="JABFCT010000003">
    <property type="protein sequence ID" value="KAF5877703.1"/>
    <property type="molecule type" value="Genomic_DNA"/>
</dbReference>
<dbReference type="RefSeq" id="XP_037196649.1">
    <property type="nucleotide sequence ID" value="XM_037332495.1"/>
</dbReference>
<dbReference type="Proteomes" id="UP000531561">
    <property type="component" value="Unassembled WGS sequence"/>
</dbReference>
<sequence>MDSYMFRKHVSRHSVIFEETQYLDISCYSDPALDTIEQCPLKMDQFDDFIHQRETFEPPPLPAGATQLSGVRLVLQQNAKHPDTMGGNTISLRHEDYVTMVESWKLPLRAIECSNALSVLFWSSVEDTGGNPHLKIIFRKGDVRKKGVTRGWELILSHEIKAGITRGFCKGTATTEIFESLRALRACISETSHPMLLPFLILSEKISYGTELKQKRTRDWLRMLELAVADHTGHSRTPVTGQTLPLDLISININRCYAETLWASPLAYIRAIESFLETMDLFKQYIPLTGLKQFKLQEIHDKLIPVLNLYKVKQQGVEIYANTTLKRLENERSLSTIVLAQRDSKLQYDMGKLQYEMALASKRDSSAMKTIAILGILFLPGTFVASILSTTFFDFQNASSLRAAVSPSFWIYWVITVPVTLIILGLWYLWERKRDGRFVRERNQREETEDLASEIDSEDYNLVSLQRARPLADYE</sequence>
<accession>A0A8H6B1H3</accession>
<keyword evidence="1" id="KW-0472">Membrane</keyword>
<dbReference type="OrthoDB" id="2830640at2759"/>
<evidence type="ECO:0000256" key="1">
    <source>
        <dbReference type="SAM" id="Phobius"/>
    </source>
</evidence>
<dbReference type="Gene3D" id="1.20.58.340">
    <property type="entry name" value="Magnesium transport protein CorA, transmembrane region"/>
    <property type="match status" value="1"/>
</dbReference>
<gene>
    <name evidence="2" type="ORF">Bfra_002070</name>
</gene>